<comment type="caution">
    <text evidence="1">The sequence shown here is derived from an EMBL/GenBank/DDBJ whole genome shotgun (WGS) entry which is preliminary data.</text>
</comment>
<gene>
    <name evidence="1" type="ORF">APZ42_027814</name>
</gene>
<proteinExistence type="predicted"/>
<keyword evidence="2" id="KW-1185">Reference proteome</keyword>
<accession>A0A162D8A3</accession>
<evidence type="ECO:0000313" key="2">
    <source>
        <dbReference type="Proteomes" id="UP000076858"/>
    </source>
</evidence>
<reference evidence="1 2" key="1">
    <citation type="submission" date="2016-03" db="EMBL/GenBank/DDBJ databases">
        <title>EvidentialGene: Evidence-directed Construction of Genes on Genomes.</title>
        <authorList>
            <person name="Gilbert D.G."/>
            <person name="Choi J.-H."/>
            <person name="Mockaitis K."/>
            <person name="Colbourne J."/>
            <person name="Pfrender M."/>
        </authorList>
    </citation>
    <scope>NUCLEOTIDE SEQUENCE [LARGE SCALE GENOMIC DNA]</scope>
    <source>
        <strain evidence="1 2">Xinb3</strain>
        <tissue evidence="1">Complete organism</tissue>
    </source>
</reference>
<protein>
    <submittedName>
        <fullName evidence="1">Uncharacterized protein</fullName>
    </submittedName>
</protein>
<dbReference type="Proteomes" id="UP000076858">
    <property type="component" value="Unassembled WGS sequence"/>
</dbReference>
<sequence>YLELSFIWRLLLYLESRWSPSSGLVRTTWRGQTGQFSIQFCQLVNSLLTGDLRTRKAYVRKAKHRLATHPGERVRIDDVAQLTRGAFLDKFNPLNITAGFRSSGIWPFNRHVFSDDFLLSQVTDRPIVLIAAPVVATT</sequence>
<dbReference type="AlphaFoldDB" id="A0A162D8A3"/>
<evidence type="ECO:0000313" key="1">
    <source>
        <dbReference type="EMBL" id="KZS08264.1"/>
    </source>
</evidence>
<name>A0A162D8A3_9CRUS</name>
<dbReference type="EMBL" id="LRGB01002261">
    <property type="protein sequence ID" value="KZS08264.1"/>
    <property type="molecule type" value="Genomic_DNA"/>
</dbReference>
<organism evidence="1 2">
    <name type="scientific">Daphnia magna</name>
    <dbReference type="NCBI Taxonomy" id="35525"/>
    <lineage>
        <taxon>Eukaryota</taxon>
        <taxon>Metazoa</taxon>
        <taxon>Ecdysozoa</taxon>
        <taxon>Arthropoda</taxon>
        <taxon>Crustacea</taxon>
        <taxon>Branchiopoda</taxon>
        <taxon>Diplostraca</taxon>
        <taxon>Cladocera</taxon>
        <taxon>Anomopoda</taxon>
        <taxon>Daphniidae</taxon>
        <taxon>Daphnia</taxon>
    </lineage>
</organism>
<feature type="non-terminal residue" evidence="1">
    <location>
        <position position="1"/>
    </location>
</feature>